<evidence type="ECO:0000313" key="2">
    <source>
        <dbReference type="EMBL" id="MFC5831486.1"/>
    </source>
</evidence>
<dbReference type="InterPro" id="IPR039422">
    <property type="entry name" value="MarR/SlyA-like"/>
</dbReference>
<comment type="caution">
    <text evidence="2">The sequence shown here is derived from an EMBL/GenBank/DDBJ whole genome shotgun (WGS) entry which is preliminary data.</text>
</comment>
<keyword evidence="3" id="KW-1185">Reference proteome</keyword>
<accession>A0ABW1D324</accession>
<dbReference type="EMBL" id="JBHSPA010000064">
    <property type="protein sequence ID" value="MFC5831486.1"/>
    <property type="molecule type" value="Genomic_DNA"/>
</dbReference>
<dbReference type="SMART" id="SM00347">
    <property type="entry name" value="HTH_MARR"/>
    <property type="match status" value="1"/>
</dbReference>
<feature type="domain" description="HTH marR-type" evidence="1">
    <location>
        <begin position="12"/>
        <end position="146"/>
    </location>
</feature>
<dbReference type="InterPro" id="IPR036388">
    <property type="entry name" value="WH-like_DNA-bd_sf"/>
</dbReference>
<dbReference type="RefSeq" id="WP_379520957.1">
    <property type="nucleotide sequence ID" value="NZ_JBHSPA010000064.1"/>
</dbReference>
<sequence length="150" mass="16863">MHDDRPLRRDLYNDLENELIALARRARRRNRDQARSLHPRLDATALPVILVLARSAPLRMTELAEALLLDKSTASRQVDAVARLGLVERVPDPADARARLARLTPEGQKRAAEVLAEQRHLLTAALNDWSEADLKELTRLLGQLRDSGVT</sequence>
<proteinExistence type="predicted"/>
<organism evidence="2 3">
    <name type="scientific">Nonomuraea insulae</name>
    <dbReference type="NCBI Taxonomy" id="1616787"/>
    <lineage>
        <taxon>Bacteria</taxon>
        <taxon>Bacillati</taxon>
        <taxon>Actinomycetota</taxon>
        <taxon>Actinomycetes</taxon>
        <taxon>Streptosporangiales</taxon>
        <taxon>Streptosporangiaceae</taxon>
        <taxon>Nonomuraea</taxon>
    </lineage>
</organism>
<dbReference type="Proteomes" id="UP001596058">
    <property type="component" value="Unassembled WGS sequence"/>
</dbReference>
<dbReference type="PANTHER" id="PTHR33164:SF57">
    <property type="entry name" value="MARR-FAMILY TRANSCRIPTIONAL REGULATOR"/>
    <property type="match status" value="1"/>
</dbReference>
<gene>
    <name evidence="2" type="ORF">ACFPZ3_47225</name>
</gene>
<dbReference type="Pfam" id="PF12802">
    <property type="entry name" value="MarR_2"/>
    <property type="match status" value="1"/>
</dbReference>
<dbReference type="PANTHER" id="PTHR33164">
    <property type="entry name" value="TRANSCRIPTIONAL REGULATOR, MARR FAMILY"/>
    <property type="match status" value="1"/>
</dbReference>
<protein>
    <submittedName>
        <fullName evidence="2">MarR family winged helix-turn-helix transcriptional regulator</fullName>
    </submittedName>
</protein>
<reference evidence="3" key="1">
    <citation type="journal article" date="2019" name="Int. J. Syst. Evol. Microbiol.">
        <title>The Global Catalogue of Microorganisms (GCM) 10K type strain sequencing project: providing services to taxonomists for standard genome sequencing and annotation.</title>
        <authorList>
            <consortium name="The Broad Institute Genomics Platform"/>
            <consortium name="The Broad Institute Genome Sequencing Center for Infectious Disease"/>
            <person name="Wu L."/>
            <person name="Ma J."/>
        </authorList>
    </citation>
    <scope>NUCLEOTIDE SEQUENCE [LARGE SCALE GENOMIC DNA]</scope>
    <source>
        <strain evidence="3">CCUG 53903</strain>
    </source>
</reference>
<dbReference type="Gene3D" id="1.10.10.10">
    <property type="entry name" value="Winged helix-like DNA-binding domain superfamily/Winged helix DNA-binding domain"/>
    <property type="match status" value="1"/>
</dbReference>
<name>A0ABW1D324_9ACTN</name>
<dbReference type="PRINTS" id="PR00598">
    <property type="entry name" value="HTHMARR"/>
</dbReference>
<dbReference type="PROSITE" id="PS50995">
    <property type="entry name" value="HTH_MARR_2"/>
    <property type="match status" value="1"/>
</dbReference>
<dbReference type="InterPro" id="IPR036390">
    <property type="entry name" value="WH_DNA-bd_sf"/>
</dbReference>
<dbReference type="InterPro" id="IPR000835">
    <property type="entry name" value="HTH_MarR-typ"/>
</dbReference>
<evidence type="ECO:0000259" key="1">
    <source>
        <dbReference type="PROSITE" id="PS50995"/>
    </source>
</evidence>
<dbReference type="SUPFAM" id="SSF46785">
    <property type="entry name" value="Winged helix' DNA-binding domain"/>
    <property type="match status" value="1"/>
</dbReference>
<evidence type="ECO:0000313" key="3">
    <source>
        <dbReference type="Proteomes" id="UP001596058"/>
    </source>
</evidence>